<accession>A0A6B8W5Y3</accession>
<proteinExistence type="predicted"/>
<keyword evidence="1" id="KW-0812">Transmembrane</keyword>
<keyword evidence="1" id="KW-1133">Transmembrane helix</keyword>
<name>A0A6B8W5Y3_9CORY</name>
<sequence>MDENFRLSDNDRLHALQSLGSHYADGRLDSQEFDERTGLAAQARTVADLRPAFEGLPGGLPLQVGEQGVLVPVTLNQPAVPRISDELAEMEELKDLKRRGKKMEALNGVIFGVTLVAFLILQFVIGVGWAWVVWPSLALTMTIPRLMLRYSDDDEKTYEELKKVETEARKERIHRAAQRMRELEEDR</sequence>
<evidence type="ECO:0000313" key="4">
    <source>
        <dbReference type="Proteomes" id="UP000424462"/>
    </source>
</evidence>
<gene>
    <name evidence="3" type="ORF">COCCU_03885</name>
</gene>
<keyword evidence="1" id="KW-0472">Membrane</keyword>
<protein>
    <recommendedName>
        <fullName evidence="2">DUF1707 domain-containing protein</fullName>
    </recommendedName>
</protein>
<reference evidence="3 4" key="1">
    <citation type="submission" date="2019-11" db="EMBL/GenBank/DDBJ databases">
        <title>Complete genome sequence of Corynebacterium kalinowskii 1959, a novel Corynebacterium species isolated from soil of a small paddock in Vilsendorf, Germany.</title>
        <authorList>
            <person name="Schaffert L."/>
            <person name="Ruwe M."/>
            <person name="Milse J."/>
            <person name="Hanuschka K."/>
            <person name="Ortseifen V."/>
            <person name="Droste J."/>
            <person name="Brandt D."/>
            <person name="Schlueter L."/>
            <person name="Kutter Y."/>
            <person name="Vinke S."/>
            <person name="Viehoefer P."/>
            <person name="Jacob L."/>
            <person name="Luebke N.-C."/>
            <person name="Schulte-Berndt E."/>
            <person name="Hain C."/>
            <person name="Linder M."/>
            <person name="Schmidt P."/>
            <person name="Wollenschlaeger L."/>
            <person name="Luttermann T."/>
            <person name="Thieme E."/>
            <person name="Hassa J."/>
            <person name="Haak M."/>
            <person name="Wittchen M."/>
            <person name="Mentz A."/>
            <person name="Persicke M."/>
            <person name="Busche T."/>
            <person name="Ruckert C."/>
        </authorList>
    </citation>
    <scope>NUCLEOTIDE SEQUENCE [LARGE SCALE GENOMIC DNA]</scope>
    <source>
        <strain evidence="3 4">2039</strain>
    </source>
</reference>
<feature type="transmembrane region" description="Helical" evidence="1">
    <location>
        <begin position="105"/>
        <end position="125"/>
    </location>
</feature>
<dbReference type="AlphaFoldDB" id="A0A6B8W5Y3"/>
<evidence type="ECO:0000259" key="2">
    <source>
        <dbReference type="Pfam" id="PF08044"/>
    </source>
</evidence>
<dbReference type="EMBL" id="CP046455">
    <property type="protein sequence ID" value="QGU06725.1"/>
    <property type="molecule type" value="Genomic_DNA"/>
</dbReference>
<keyword evidence="4" id="KW-1185">Reference proteome</keyword>
<dbReference type="Proteomes" id="UP000424462">
    <property type="component" value="Chromosome"/>
</dbReference>
<evidence type="ECO:0000313" key="3">
    <source>
        <dbReference type="EMBL" id="QGU06725.1"/>
    </source>
</evidence>
<dbReference type="Pfam" id="PF08044">
    <property type="entry name" value="DUF1707"/>
    <property type="match status" value="1"/>
</dbReference>
<organism evidence="3 4">
    <name type="scientific">Corynebacterium occultum</name>
    <dbReference type="NCBI Taxonomy" id="2675219"/>
    <lineage>
        <taxon>Bacteria</taxon>
        <taxon>Bacillati</taxon>
        <taxon>Actinomycetota</taxon>
        <taxon>Actinomycetes</taxon>
        <taxon>Mycobacteriales</taxon>
        <taxon>Corynebacteriaceae</taxon>
        <taxon>Corynebacterium</taxon>
    </lineage>
</organism>
<feature type="domain" description="DUF1707" evidence="2">
    <location>
        <begin position="6"/>
        <end position="57"/>
    </location>
</feature>
<dbReference type="InterPro" id="IPR012551">
    <property type="entry name" value="DUF1707_SHOCT-like"/>
</dbReference>
<dbReference type="KEGG" id="cok:COCCU_03885"/>
<dbReference type="RefSeq" id="WP_156230305.1">
    <property type="nucleotide sequence ID" value="NZ_CP046455.1"/>
</dbReference>
<evidence type="ECO:0000256" key="1">
    <source>
        <dbReference type="SAM" id="Phobius"/>
    </source>
</evidence>